<gene>
    <name evidence="1" type="ORF">DEO72_LG1g2380</name>
</gene>
<dbReference type="AlphaFoldDB" id="A0A4D6KY44"/>
<sequence length="132" mass="14755">MEACFPTTIAPQLWQPPTIFNRHLHRTFTSAPSRRAVPPPLRASSCFTKPLQPCVFEPPCLSQIGTECNCSSHHSRTCNHREHTASANLRSSVTHSSLHRRKRRTCTSLRQPLQTRDSLTISAAASTSSLHQ</sequence>
<organism evidence="1 2">
    <name type="scientific">Vigna unguiculata</name>
    <name type="common">Cowpea</name>
    <dbReference type="NCBI Taxonomy" id="3917"/>
    <lineage>
        <taxon>Eukaryota</taxon>
        <taxon>Viridiplantae</taxon>
        <taxon>Streptophyta</taxon>
        <taxon>Embryophyta</taxon>
        <taxon>Tracheophyta</taxon>
        <taxon>Spermatophyta</taxon>
        <taxon>Magnoliopsida</taxon>
        <taxon>eudicotyledons</taxon>
        <taxon>Gunneridae</taxon>
        <taxon>Pentapetalae</taxon>
        <taxon>rosids</taxon>
        <taxon>fabids</taxon>
        <taxon>Fabales</taxon>
        <taxon>Fabaceae</taxon>
        <taxon>Papilionoideae</taxon>
        <taxon>50 kb inversion clade</taxon>
        <taxon>NPAAA clade</taxon>
        <taxon>indigoferoid/millettioid clade</taxon>
        <taxon>Phaseoleae</taxon>
        <taxon>Vigna</taxon>
    </lineage>
</organism>
<accession>A0A4D6KY44</accession>
<dbReference type="EMBL" id="CP039345">
    <property type="protein sequence ID" value="QCD78744.1"/>
    <property type="molecule type" value="Genomic_DNA"/>
</dbReference>
<reference evidence="1 2" key="1">
    <citation type="submission" date="2019-04" db="EMBL/GenBank/DDBJ databases">
        <title>An improved genome assembly and genetic linkage map for asparagus bean, Vigna unguiculata ssp. sesquipedialis.</title>
        <authorList>
            <person name="Xia Q."/>
            <person name="Zhang R."/>
            <person name="Dong Y."/>
        </authorList>
    </citation>
    <scope>NUCLEOTIDE SEQUENCE [LARGE SCALE GENOMIC DNA]</scope>
    <source>
        <tissue evidence="1">Leaf</tissue>
    </source>
</reference>
<proteinExistence type="predicted"/>
<keyword evidence="2" id="KW-1185">Reference proteome</keyword>
<protein>
    <submittedName>
        <fullName evidence="1">Uncharacterized protein</fullName>
    </submittedName>
</protein>
<dbReference type="Proteomes" id="UP000501690">
    <property type="component" value="Linkage Group LG1"/>
</dbReference>
<evidence type="ECO:0000313" key="1">
    <source>
        <dbReference type="EMBL" id="QCD78744.1"/>
    </source>
</evidence>
<name>A0A4D6KY44_VIGUN</name>
<evidence type="ECO:0000313" key="2">
    <source>
        <dbReference type="Proteomes" id="UP000501690"/>
    </source>
</evidence>